<evidence type="ECO:0000256" key="1">
    <source>
        <dbReference type="SAM" id="MobiDB-lite"/>
    </source>
</evidence>
<evidence type="ECO:0000313" key="3">
    <source>
        <dbReference type="Proteomes" id="UP001331515"/>
    </source>
</evidence>
<reference evidence="2 3" key="1">
    <citation type="journal article" date="2023" name="Mol. Biol. Evol.">
        <title>Genomics of Secondarily Temperate Adaptation in the Only Non-Antarctic Icefish.</title>
        <authorList>
            <person name="Rivera-Colon A.G."/>
            <person name="Rayamajhi N."/>
            <person name="Minhas B.F."/>
            <person name="Madrigal G."/>
            <person name="Bilyk K.T."/>
            <person name="Yoon V."/>
            <person name="Hune M."/>
            <person name="Gregory S."/>
            <person name="Cheng C.H.C."/>
            <person name="Catchen J.M."/>
        </authorList>
    </citation>
    <scope>NUCLEOTIDE SEQUENCE [LARGE SCALE GENOMIC DNA]</scope>
    <source>
        <tissue evidence="2">White muscle</tissue>
    </source>
</reference>
<dbReference type="EMBL" id="JAURVH010001522">
    <property type="protein sequence ID" value="KAK5921629.1"/>
    <property type="molecule type" value="Genomic_DNA"/>
</dbReference>
<dbReference type="AlphaFoldDB" id="A0AAN8DGD0"/>
<accession>A0AAN8DGD0</accession>
<protein>
    <submittedName>
        <fullName evidence="2">Uncharacterized protein</fullName>
    </submittedName>
</protein>
<sequence>MVGRVIGFDKPLTRGDSEPEIRLRRCLRSVARRTDAPRPAMTLGGYCSRPRNEFISCRATLDLERRETRRHPSPVSGIKTSSRCCAPSTPEL</sequence>
<gene>
    <name evidence="2" type="ORF">CgunFtcFv8_018978</name>
</gene>
<organism evidence="2 3">
    <name type="scientific">Champsocephalus gunnari</name>
    <name type="common">Mackerel icefish</name>
    <dbReference type="NCBI Taxonomy" id="52237"/>
    <lineage>
        <taxon>Eukaryota</taxon>
        <taxon>Metazoa</taxon>
        <taxon>Chordata</taxon>
        <taxon>Craniata</taxon>
        <taxon>Vertebrata</taxon>
        <taxon>Euteleostomi</taxon>
        <taxon>Actinopterygii</taxon>
        <taxon>Neopterygii</taxon>
        <taxon>Teleostei</taxon>
        <taxon>Neoteleostei</taxon>
        <taxon>Acanthomorphata</taxon>
        <taxon>Eupercaria</taxon>
        <taxon>Perciformes</taxon>
        <taxon>Notothenioidei</taxon>
        <taxon>Channichthyidae</taxon>
        <taxon>Champsocephalus</taxon>
    </lineage>
</organism>
<keyword evidence="3" id="KW-1185">Reference proteome</keyword>
<dbReference type="Proteomes" id="UP001331515">
    <property type="component" value="Unassembled WGS sequence"/>
</dbReference>
<evidence type="ECO:0000313" key="2">
    <source>
        <dbReference type="EMBL" id="KAK5921629.1"/>
    </source>
</evidence>
<feature type="region of interest" description="Disordered" evidence="1">
    <location>
        <begin position="65"/>
        <end position="92"/>
    </location>
</feature>
<name>A0AAN8DGD0_CHAGU</name>
<comment type="caution">
    <text evidence="2">The sequence shown here is derived from an EMBL/GenBank/DDBJ whole genome shotgun (WGS) entry which is preliminary data.</text>
</comment>
<proteinExistence type="predicted"/>